<evidence type="ECO:0008006" key="9">
    <source>
        <dbReference type="Google" id="ProtNLM"/>
    </source>
</evidence>
<keyword evidence="2 6" id="KW-0812">Transmembrane</keyword>
<evidence type="ECO:0000256" key="6">
    <source>
        <dbReference type="SAM" id="Phobius"/>
    </source>
</evidence>
<proteinExistence type="predicted"/>
<evidence type="ECO:0000256" key="2">
    <source>
        <dbReference type="ARBA" id="ARBA00022692"/>
    </source>
</evidence>
<dbReference type="InterPro" id="IPR011701">
    <property type="entry name" value="MFS"/>
</dbReference>
<evidence type="ECO:0000313" key="8">
    <source>
        <dbReference type="Proteomes" id="UP000814243"/>
    </source>
</evidence>
<feature type="transmembrane region" description="Helical" evidence="6">
    <location>
        <begin position="423"/>
        <end position="450"/>
    </location>
</feature>
<keyword evidence="3 6" id="KW-1133">Transmembrane helix</keyword>
<feature type="transmembrane region" description="Helical" evidence="6">
    <location>
        <begin position="232"/>
        <end position="252"/>
    </location>
</feature>
<evidence type="ECO:0000313" key="7">
    <source>
        <dbReference type="EMBL" id="KAH9629217.1"/>
    </source>
</evidence>
<dbReference type="PANTHER" id="PTHR23507:SF1">
    <property type="entry name" value="FI18259P1-RELATED"/>
    <property type="match status" value="1"/>
</dbReference>
<protein>
    <recommendedName>
        <fullName evidence="9">Adenylate cyclase</fullName>
    </recommendedName>
</protein>
<dbReference type="InterPro" id="IPR036259">
    <property type="entry name" value="MFS_trans_sf"/>
</dbReference>
<feature type="transmembrane region" description="Helical" evidence="6">
    <location>
        <begin position="343"/>
        <end position="362"/>
    </location>
</feature>
<evidence type="ECO:0000256" key="5">
    <source>
        <dbReference type="SAM" id="MobiDB-lite"/>
    </source>
</evidence>
<dbReference type="Pfam" id="PF07690">
    <property type="entry name" value="MFS_1"/>
    <property type="match status" value="1"/>
</dbReference>
<dbReference type="PANTHER" id="PTHR23507">
    <property type="entry name" value="ZGC:174356"/>
    <property type="match status" value="1"/>
</dbReference>
<feature type="transmembrane region" description="Helical" evidence="6">
    <location>
        <begin position="303"/>
        <end position="323"/>
    </location>
</feature>
<dbReference type="GO" id="GO:0022857">
    <property type="term" value="F:transmembrane transporter activity"/>
    <property type="evidence" value="ECO:0007669"/>
    <property type="project" value="InterPro"/>
</dbReference>
<feature type="transmembrane region" description="Helical" evidence="6">
    <location>
        <begin position="173"/>
        <end position="193"/>
    </location>
</feature>
<feature type="transmembrane region" description="Helical" evidence="6">
    <location>
        <begin position="205"/>
        <end position="226"/>
    </location>
</feature>
<dbReference type="Proteomes" id="UP000814243">
    <property type="component" value="Unassembled WGS sequence"/>
</dbReference>
<dbReference type="SUPFAM" id="SSF103473">
    <property type="entry name" value="MFS general substrate transporter"/>
    <property type="match status" value="1"/>
</dbReference>
<reference evidence="7" key="1">
    <citation type="journal article" date="2021" name="G3 (Bethesda)">
        <title>Genome and transcriptome analysis of the beet armyworm Spodoptera exigua reveals targets for pest control. .</title>
        <authorList>
            <person name="Simon S."/>
            <person name="Breeschoten T."/>
            <person name="Jansen H.J."/>
            <person name="Dirks R.P."/>
            <person name="Schranz M.E."/>
            <person name="Ros V.I.D."/>
        </authorList>
    </citation>
    <scope>NUCLEOTIDE SEQUENCE</scope>
    <source>
        <strain evidence="7">TB_SE_WUR_2020</strain>
    </source>
</reference>
<dbReference type="GO" id="GO:0016020">
    <property type="term" value="C:membrane"/>
    <property type="evidence" value="ECO:0007669"/>
    <property type="project" value="UniProtKB-SubCell"/>
</dbReference>
<comment type="subcellular location">
    <subcellularLocation>
        <location evidence="1">Membrane</location>
        <topology evidence="1">Multi-pass membrane protein</topology>
    </subcellularLocation>
</comment>
<name>A0A922M2P8_SPOEX</name>
<comment type="caution">
    <text evidence="7">The sequence shown here is derived from an EMBL/GenBank/DDBJ whole genome shotgun (WGS) entry which is preliminary data.</text>
</comment>
<feature type="region of interest" description="Disordered" evidence="5">
    <location>
        <begin position="1"/>
        <end position="23"/>
    </location>
</feature>
<gene>
    <name evidence="7" type="ORF">HF086_009607</name>
</gene>
<organism evidence="7 8">
    <name type="scientific">Spodoptera exigua</name>
    <name type="common">Beet armyworm</name>
    <name type="synonym">Noctua fulgens</name>
    <dbReference type="NCBI Taxonomy" id="7107"/>
    <lineage>
        <taxon>Eukaryota</taxon>
        <taxon>Metazoa</taxon>
        <taxon>Ecdysozoa</taxon>
        <taxon>Arthropoda</taxon>
        <taxon>Hexapoda</taxon>
        <taxon>Insecta</taxon>
        <taxon>Pterygota</taxon>
        <taxon>Neoptera</taxon>
        <taxon>Endopterygota</taxon>
        <taxon>Lepidoptera</taxon>
        <taxon>Glossata</taxon>
        <taxon>Ditrysia</taxon>
        <taxon>Noctuoidea</taxon>
        <taxon>Noctuidae</taxon>
        <taxon>Amphipyrinae</taxon>
        <taxon>Spodoptera</taxon>
    </lineage>
</organism>
<evidence type="ECO:0000256" key="4">
    <source>
        <dbReference type="ARBA" id="ARBA00023136"/>
    </source>
</evidence>
<dbReference type="AlphaFoldDB" id="A0A922M2P8"/>
<feature type="transmembrane region" description="Helical" evidence="6">
    <location>
        <begin position="138"/>
        <end position="161"/>
    </location>
</feature>
<sequence length="451" mass="49743">MNGISATAEKPATAVEAPLKDEPKAKRTGVKEKLMQIRSNITVEPIIACYIMSNVFSGLAVQNLNLEKACRVNLGYSDEVCSALNRRQTENYTLEESEVQKLTASVQAWKNIVQTAFPCILVLFVGSWSDKTGKRKACILLPIVGEVLCCTSFILNTYFFYELPLEITALSDLFPSLTGGWITVCVGVFSYIGDVTTKEMRTFRVGVANLCMSLGIPIGMSLSGILLQQIGYYGIFLISNCLYLTSLIYGYIRLKDPVISSDRQREQPVGCKAWVCSFFDARHVRETLTVAFRTGPRRRRLRVSLLIVVVCVIFGPLHGEFGFRKIYLIQNIFSDFMKLDDTVVGIISCTSKILASFIFAFATTTTEIYIAPLVEIFNGTSFIAMRSIASKLVNSEELGKVNSLFGLAEAMMPLVYGPLYSRVYMATLTVLPGAVFLLGAAMTVPAVAIFG</sequence>
<evidence type="ECO:0000256" key="1">
    <source>
        <dbReference type="ARBA" id="ARBA00004141"/>
    </source>
</evidence>
<evidence type="ECO:0000256" key="3">
    <source>
        <dbReference type="ARBA" id="ARBA00022989"/>
    </source>
</evidence>
<keyword evidence="4 6" id="KW-0472">Membrane</keyword>
<dbReference type="Gene3D" id="1.20.1250.20">
    <property type="entry name" value="MFS general substrate transporter like domains"/>
    <property type="match status" value="1"/>
</dbReference>
<dbReference type="EMBL" id="JACEFF010000872">
    <property type="protein sequence ID" value="KAH9629217.1"/>
    <property type="molecule type" value="Genomic_DNA"/>
</dbReference>
<accession>A0A922M2P8</accession>